<sequence>MDARGGAVTRADLLEFRAGTYAIQLVDRNRGIRNPQVLASTLSIMSKPDSPYADEEVGDSLFSYAYREGPIDAGDNVKLRRSALTKLPLILLRWIKVGTEIRYLPVFPVYVVADDPANRRVLIALDESLRQVSDPQHLTETERRYVQRMTSQRLHQPQFRSRVLMAYGNRCAVCRLGRPQLLEAAHIIGDKKAHGIADIPNGLSLCSIHHAAYDRNMIGISPDYRVHIGPTLAEADNEGPILEFGFKGLNNVLLTLPDKKRFHPAGDRLAERFQEFLTGTTHAHPTAPGAIKPDFQRITPVTMGTDLGATVFEPPFTDSPATQSP</sequence>
<dbReference type="AlphaFoldDB" id="A0A1J0VW57"/>
<keyword evidence="3" id="KW-1185">Reference proteome</keyword>
<dbReference type="Proteomes" id="UP000183810">
    <property type="component" value="Chromosome"/>
</dbReference>
<proteinExistence type="predicted"/>
<evidence type="ECO:0000259" key="1">
    <source>
        <dbReference type="Pfam" id="PF13391"/>
    </source>
</evidence>
<evidence type="ECO:0000313" key="2">
    <source>
        <dbReference type="EMBL" id="APE36175.1"/>
    </source>
</evidence>
<accession>A0A1J0VW57</accession>
<dbReference type="KEGG" id="nsl:BOX37_22115"/>
<dbReference type="Pfam" id="PF13391">
    <property type="entry name" value="HNH_2"/>
    <property type="match status" value="1"/>
</dbReference>
<reference evidence="2" key="1">
    <citation type="submission" date="2016-11" db="EMBL/GenBank/DDBJ databases">
        <authorList>
            <person name="Jaros S."/>
            <person name="Januszkiewicz K."/>
            <person name="Wedrychowicz H."/>
        </authorList>
    </citation>
    <scope>NUCLEOTIDE SEQUENCE [LARGE SCALE GENOMIC DNA]</scope>
    <source>
        <strain evidence="2">Y48</strain>
    </source>
</reference>
<gene>
    <name evidence="2" type="ORF">BOX37_22115</name>
</gene>
<organism evidence="2 3">
    <name type="scientific">Nocardia mangyaensis</name>
    <dbReference type="NCBI Taxonomy" id="2213200"/>
    <lineage>
        <taxon>Bacteria</taxon>
        <taxon>Bacillati</taxon>
        <taxon>Actinomycetota</taxon>
        <taxon>Actinomycetes</taxon>
        <taxon>Mycobacteriales</taxon>
        <taxon>Nocardiaceae</taxon>
        <taxon>Nocardia</taxon>
    </lineage>
</organism>
<name>A0A1J0VW57_9NOCA</name>
<feature type="domain" description="HNH nuclease" evidence="1">
    <location>
        <begin position="171"/>
        <end position="220"/>
    </location>
</feature>
<dbReference type="EMBL" id="CP018082">
    <property type="protein sequence ID" value="APE36175.1"/>
    <property type="molecule type" value="Genomic_DNA"/>
</dbReference>
<evidence type="ECO:0000313" key="3">
    <source>
        <dbReference type="Proteomes" id="UP000183810"/>
    </source>
</evidence>
<dbReference type="InterPro" id="IPR003615">
    <property type="entry name" value="HNH_nuc"/>
</dbReference>
<protein>
    <recommendedName>
        <fullName evidence="1">HNH nuclease domain-containing protein</fullName>
    </recommendedName>
</protein>